<dbReference type="AlphaFoldDB" id="A0A955RR51"/>
<reference evidence="3" key="2">
    <citation type="journal article" date="2021" name="Microbiome">
        <title>Successional dynamics and alternative stable states in a saline activated sludge microbial community over 9 years.</title>
        <authorList>
            <person name="Wang Y."/>
            <person name="Ye J."/>
            <person name="Ju F."/>
            <person name="Liu L."/>
            <person name="Boyd J.A."/>
            <person name="Deng Y."/>
            <person name="Parks D.H."/>
            <person name="Jiang X."/>
            <person name="Yin X."/>
            <person name="Woodcroft B.J."/>
            <person name="Tyson G.W."/>
            <person name="Hugenholtz P."/>
            <person name="Polz M.F."/>
            <person name="Zhang T."/>
        </authorList>
    </citation>
    <scope>NUCLEOTIDE SEQUENCE</scope>
    <source>
        <strain evidence="3">HKST-UBA03</strain>
    </source>
</reference>
<evidence type="ECO:0008006" key="5">
    <source>
        <dbReference type="Google" id="ProtNLM"/>
    </source>
</evidence>
<organism evidence="3 4">
    <name type="scientific">candidate division WWE3 bacterium</name>
    <dbReference type="NCBI Taxonomy" id="2053526"/>
    <lineage>
        <taxon>Bacteria</taxon>
        <taxon>Katanobacteria</taxon>
    </lineage>
</organism>
<keyword evidence="2" id="KW-1133">Transmembrane helix</keyword>
<reference evidence="3" key="1">
    <citation type="submission" date="2020-04" db="EMBL/GenBank/DDBJ databases">
        <authorList>
            <person name="Zhang T."/>
        </authorList>
    </citation>
    <scope>NUCLEOTIDE SEQUENCE</scope>
    <source>
        <strain evidence="3">HKST-UBA03</strain>
    </source>
</reference>
<evidence type="ECO:0000313" key="3">
    <source>
        <dbReference type="EMBL" id="MCA9392366.1"/>
    </source>
</evidence>
<dbReference type="Proteomes" id="UP000751518">
    <property type="component" value="Unassembled WGS sequence"/>
</dbReference>
<protein>
    <recommendedName>
        <fullName evidence="5">DUF5673 domain-containing protein</fullName>
    </recommendedName>
</protein>
<comment type="caution">
    <text evidence="3">The sequence shown here is derived from an EMBL/GenBank/DDBJ whole genome shotgun (WGS) entry which is preliminary data.</text>
</comment>
<sequence>MPDPKDNSADNQPTSTSRNIGTEQNPMIIDAKPYDRPEVKVSWQAPSRVFRSREPVWFVGLIVLCIIVLLLLAVARQWSLMLALFAFIVALVVMNVVEPEGQSFQITTYGIKIGKLRIRYSELKWFWFENESNETVLYISSYVKFPQVFELPLTKEGTQELRDKIEEELLKYLPYHEEGERNWHNTLDNVIARIEPYLPQTFVNWYAKLFSRH</sequence>
<name>A0A955RR51_UNCKA</name>
<accession>A0A955RR51</accession>
<feature type="region of interest" description="Disordered" evidence="1">
    <location>
        <begin position="1"/>
        <end position="22"/>
    </location>
</feature>
<feature type="compositionally biased region" description="Polar residues" evidence="1">
    <location>
        <begin position="9"/>
        <end position="22"/>
    </location>
</feature>
<feature type="transmembrane region" description="Helical" evidence="2">
    <location>
        <begin position="56"/>
        <end position="74"/>
    </location>
</feature>
<keyword evidence="2" id="KW-0812">Transmembrane</keyword>
<evidence type="ECO:0000313" key="4">
    <source>
        <dbReference type="Proteomes" id="UP000751518"/>
    </source>
</evidence>
<keyword evidence="2" id="KW-0472">Membrane</keyword>
<evidence type="ECO:0000256" key="1">
    <source>
        <dbReference type="SAM" id="MobiDB-lite"/>
    </source>
</evidence>
<dbReference type="EMBL" id="JAGQKZ010000044">
    <property type="protein sequence ID" value="MCA9392366.1"/>
    <property type="molecule type" value="Genomic_DNA"/>
</dbReference>
<proteinExistence type="predicted"/>
<evidence type="ECO:0000256" key="2">
    <source>
        <dbReference type="SAM" id="Phobius"/>
    </source>
</evidence>
<gene>
    <name evidence="3" type="ORF">KC614_04170</name>
</gene>
<feature type="transmembrane region" description="Helical" evidence="2">
    <location>
        <begin position="80"/>
        <end position="97"/>
    </location>
</feature>